<feature type="short sequence motif" description="Q motif" evidence="8">
    <location>
        <begin position="286"/>
        <end position="314"/>
    </location>
</feature>
<dbReference type="Gene3D" id="3.40.50.300">
    <property type="entry name" value="P-loop containing nucleotide triphosphate hydrolases"/>
    <property type="match status" value="2"/>
</dbReference>
<comment type="catalytic activity">
    <reaction evidence="7">
        <text>ATP + H2O = ADP + phosphate + H(+)</text>
        <dbReference type="Rhea" id="RHEA:13065"/>
        <dbReference type="ChEBI" id="CHEBI:15377"/>
        <dbReference type="ChEBI" id="CHEBI:15378"/>
        <dbReference type="ChEBI" id="CHEBI:30616"/>
        <dbReference type="ChEBI" id="CHEBI:43474"/>
        <dbReference type="ChEBI" id="CHEBI:456216"/>
        <dbReference type="EC" id="3.6.4.13"/>
    </reaction>
</comment>
<evidence type="ECO:0000256" key="2">
    <source>
        <dbReference type="ARBA" id="ARBA00022741"/>
    </source>
</evidence>
<evidence type="ECO:0000256" key="10">
    <source>
        <dbReference type="SAM" id="MobiDB-lite"/>
    </source>
</evidence>
<dbReference type="FunFam" id="3.40.50.300:FF:000397">
    <property type="entry name" value="Probable ATP-dependent RNA helicase DDX4"/>
    <property type="match status" value="1"/>
</dbReference>
<dbReference type="GO" id="GO:0031047">
    <property type="term" value="P:regulatory ncRNA-mediated gene silencing"/>
    <property type="evidence" value="ECO:0007669"/>
    <property type="project" value="UniProtKB-ARBA"/>
</dbReference>
<dbReference type="InterPro" id="IPR001650">
    <property type="entry name" value="Helicase_C-like"/>
</dbReference>
<comment type="similarity">
    <text evidence="9">Belongs to the DEAD box helicase family.</text>
</comment>
<evidence type="ECO:0000259" key="13">
    <source>
        <dbReference type="PROSITE" id="PS51195"/>
    </source>
</evidence>
<keyword evidence="3 9" id="KW-0378">Hydrolase</keyword>
<dbReference type="Proteomes" id="UP000007755">
    <property type="component" value="Unassembled WGS sequence"/>
</dbReference>
<dbReference type="PANTHER" id="PTHR47958">
    <property type="entry name" value="ATP-DEPENDENT RNA HELICASE DBP3"/>
    <property type="match status" value="1"/>
</dbReference>
<dbReference type="PROSITE" id="PS00039">
    <property type="entry name" value="DEAD_ATP_HELICASE"/>
    <property type="match status" value="1"/>
</dbReference>
<sequence length="795" mass="88971">MEEQWGIDDTLDFGQAPINMSSFEEGRAPCRGKGRGAILYNNNDTDYSVGGSYNSKQTNEENYDNNTYNEDTKNNRYNGDNKFGGDNRQDNDRRYGNNRGDNDHRWQGNKDRNNRRNKDDNDGATEDNFNGSYQNDRKDRPRRDRDENRSERSGGYGRNRNGDDNDKGGRGGGYGRNRDGDDNRNGRGGGYGRNRDGGDNDRGGRGYGKNRGDDDNENRRRRRNDDEFKESDDKEEPKKREIYIPPEQPDDENFLFGNDVTMGINFNKYDDIEVKVSGENAPRPIQSFDQSGLRTILLENIKKSGYTKPTPVQKYAIPIIMNGQDLMACAQTGSGKTAAFVVPILHTLLEDPKDLIKTSTSCEPHVIIISPTRELTSQIHQQVKKFSLGSIIRAELAYGGTSVMHQSNRVLNGCHILVATPGRLLDFIGRGKIRLSSLRFLVLDEADRMLDMGFLPDIEKLIDHETMAPAEERQTLMFSATFPNEIQELASRFLRNYLFLAVGIVGGACADVEQNFYQASGQSEKRKLLKELIEKQHQLGNIEGTLVFVEQKRHTDFIAAFLSESNFPTTSIHGDRLQREREEALYDFKRGKMLILVATAVAARGLDIKNVSHVINFDLPKTIDEYVHRIGRTGRVGNRGKATSFFDSSTDMPLTDDLVKILKQASQPVPDWLESGGGGGSRTFMPGKGRRFGGEDIRGCCVAETVRILKRNMGRDRAPTEGAIRKLVRKVLQGYLEGPPPALEVLSKYSSATANSTLPAAHGLANPCAKIYGEEVPVNHGQRSAGSSLILRLRD</sequence>
<keyword evidence="5 9" id="KW-0067">ATP-binding</keyword>
<dbReference type="SUPFAM" id="SSF52540">
    <property type="entry name" value="P-loop containing nucleoside triphosphate hydrolases"/>
    <property type="match status" value="2"/>
</dbReference>
<proteinExistence type="inferred from homology"/>
<feature type="domain" description="DEAD-box RNA helicase Q" evidence="13">
    <location>
        <begin position="286"/>
        <end position="314"/>
    </location>
</feature>
<dbReference type="InterPro" id="IPR027417">
    <property type="entry name" value="P-loop_NTPase"/>
</dbReference>
<evidence type="ECO:0000256" key="8">
    <source>
        <dbReference type="PROSITE-ProRule" id="PRU00552"/>
    </source>
</evidence>
<feature type="domain" description="Helicase ATP-binding" evidence="11">
    <location>
        <begin position="317"/>
        <end position="500"/>
    </location>
</feature>
<dbReference type="STRING" id="103372.F4W9M0"/>
<name>F4W9M0_ACREC</name>
<dbReference type="SMART" id="SM00487">
    <property type="entry name" value="DEXDc"/>
    <property type="match status" value="1"/>
</dbReference>
<evidence type="ECO:0000256" key="4">
    <source>
        <dbReference type="ARBA" id="ARBA00022806"/>
    </source>
</evidence>
<feature type="compositionally biased region" description="Polar residues" evidence="10">
    <location>
        <begin position="40"/>
        <end position="57"/>
    </location>
</feature>
<dbReference type="PROSITE" id="PS51192">
    <property type="entry name" value="HELICASE_ATP_BIND_1"/>
    <property type="match status" value="1"/>
</dbReference>
<dbReference type="CDD" id="cd17967">
    <property type="entry name" value="DEADc_DDX3_DDX4"/>
    <property type="match status" value="1"/>
</dbReference>
<feature type="region of interest" description="Disordered" evidence="10">
    <location>
        <begin position="39"/>
        <end position="251"/>
    </location>
</feature>
<evidence type="ECO:0000259" key="11">
    <source>
        <dbReference type="PROSITE" id="PS51192"/>
    </source>
</evidence>
<evidence type="ECO:0000256" key="6">
    <source>
        <dbReference type="ARBA" id="ARBA00022884"/>
    </source>
</evidence>
<dbReference type="PROSITE" id="PS51195">
    <property type="entry name" value="Q_MOTIF"/>
    <property type="match status" value="1"/>
</dbReference>
<evidence type="ECO:0000256" key="3">
    <source>
        <dbReference type="ARBA" id="ARBA00022801"/>
    </source>
</evidence>
<evidence type="ECO:0000259" key="12">
    <source>
        <dbReference type="PROSITE" id="PS51194"/>
    </source>
</evidence>
<dbReference type="Pfam" id="PF00270">
    <property type="entry name" value="DEAD"/>
    <property type="match status" value="1"/>
</dbReference>
<evidence type="ECO:0000256" key="1">
    <source>
        <dbReference type="ARBA" id="ARBA00012552"/>
    </source>
</evidence>
<evidence type="ECO:0000256" key="5">
    <source>
        <dbReference type="ARBA" id="ARBA00022840"/>
    </source>
</evidence>
<evidence type="ECO:0000313" key="14">
    <source>
        <dbReference type="EMBL" id="EGI69006.1"/>
    </source>
</evidence>
<dbReference type="PROSITE" id="PS51194">
    <property type="entry name" value="HELICASE_CTER"/>
    <property type="match status" value="1"/>
</dbReference>
<dbReference type="FunFam" id="3.40.50.300:FF:000008">
    <property type="entry name" value="ATP-dependent RNA helicase RhlB"/>
    <property type="match status" value="1"/>
</dbReference>
<evidence type="ECO:0000313" key="15">
    <source>
        <dbReference type="Proteomes" id="UP000007755"/>
    </source>
</evidence>
<accession>F4W9M0</accession>
<dbReference type="InParanoid" id="F4W9M0"/>
<dbReference type="Pfam" id="PF00271">
    <property type="entry name" value="Helicase_C"/>
    <property type="match status" value="1"/>
</dbReference>
<dbReference type="InterPro" id="IPR000629">
    <property type="entry name" value="RNA-helicase_DEAD-box_CS"/>
</dbReference>
<dbReference type="CDD" id="cd18787">
    <property type="entry name" value="SF2_C_DEAD"/>
    <property type="match status" value="1"/>
</dbReference>
<feature type="compositionally biased region" description="Basic and acidic residues" evidence="10">
    <location>
        <begin position="135"/>
        <end position="152"/>
    </location>
</feature>
<dbReference type="OrthoDB" id="196131at2759"/>
<dbReference type="InterPro" id="IPR014001">
    <property type="entry name" value="Helicase_ATP-bd"/>
</dbReference>
<reference evidence="14" key="1">
    <citation type="submission" date="2011-02" db="EMBL/GenBank/DDBJ databases">
        <title>The genome of the leaf-cutting ant Acromyrmex echinatior suggests key adaptations to social evolution and fungus farming.</title>
        <authorList>
            <person name="Nygaard S."/>
            <person name="Zhang G."/>
        </authorList>
    </citation>
    <scope>NUCLEOTIDE SEQUENCE</scope>
</reference>
<keyword evidence="2 9" id="KW-0547">Nucleotide-binding</keyword>
<dbReference type="GO" id="GO:0005524">
    <property type="term" value="F:ATP binding"/>
    <property type="evidence" value="ECO:0007669"/>
    <property type="project" value="UniProtKB-KW"/>
</dbReference>
<dbReference type="EC" id="3.6.4.13" evidence="1"/>
<dbReference type="EMBL" id="GL888033">
    <property type="protein sequence ID" value="EGI69006.1"/>
    <property type="molecule type" value="Genomic_DNA"/>
</dbReference>
<dbReference type="GO" id="GO:0003723">
    <property type="term" value="F:RNA binding"/>
    <property type="evidence" value="ECO:0007669"/>
    <property type="project" value="UniProtKB-KW"/>
</dbReference>
<dbReference type="AlphaFoldDB" id="F4W9M0"/>
<dbReference type="SMART" id="SM00490">
    <property type="entry name" value="HELICc"/>
    <property type="match status" value="1"/>
</dbReference>
<feature type="compositionally biased region" description="Basic and acidic residues" evidence="10">
    <location>
        <begin position="193"/>
        <end position="204"/>
    </location>
</feature>
<dbReference type="InterPro" id="IPR011545">
    <property type="entry name" value="DEAD/DEAH_box_helicase_dom"/>
</dbReference>
<dbReference type="Pfam" id="PF16087">
    <property type="entry name" value="DUF4817"/>
    <property type="match status" value="1"/>
</dbReference>
<protein>
    <recommendedName>
        <fullName evidence="1">RNA helicase</fullName>
        <ecNumber evidence="1">3.6.4.13</ecNumber>
    </recommendedName>
</protein>
<evidence type="ECO:0000256" key="7">
    <source>
        <dbReference type="ARBA" id="ARBA00047984"/>
    </source>
</evidence>
<feature type="compositionally biased region" description="Basic and acidic residues" evidence="10">
    <location>
        <begin position="176"/>
        <end position="185"/>
    </location>
</feature>
<dbReference type="InterPro" id="IPR032135">
    <property type="entry name" value="DUF4817"/>
</dbReference>
<organism evidence="15">
    <name type="scientific">Acromyrmex echinatior</name>
    <name type="common">Panamanian leafcutter ant</name>
    <name type="synonym">Acromyrmex octospinosus echinatior</name>
    <dbReference type="NCBI Taxonomy" id="103372"/>
    <lineage>
        <taxon>Eukaryota</taxon>
        <taxon>Metazoa</taxon>
        <taxon>Ecdysozoa</taxon>
        <taxon>Arthropoda</taxon>
        <taxon>Hexapoda</taxon>
        <taxon>Insecta</taxon>
        <taxon>Pterygota</taxon>
        <taxon>Neoptera</taxon>
        <taxon>Endopterygota</taxon>
        <taxon>Hymenoptera</taxon>
        <taxon>Apocrita</taxon>
        <taxon>Aculeata</taxon>
        <taxon>Formicoidea</taxon>
        <taxon>Formicidae</taxon>
        <taxon>Myrmicinae</taxon>
        <taxon>Acromyrmex</taxon>
    </lineage>
</organism>
<dbReference type="GO" id="GO:0016787">
    <property type="term" value="F:hydrolase activity"/>
    <property type="evidence" value="ECO:0007669"/>
    <property type="project" value="UniProtKB-KW"/>
</dbReference>
<gene>
    <name evidence="14" type="ORF">G5I_02174</name>
</gene>
<feature type="compositionally biased region" description="Basic and acidic residues" evidence="10">
    <location>
        <begin position="223"/>
        <end position="242"/>
    </location>
</feature>
<dbReference type="GO" id="GO:0003724">
    <property type="term" value="F:RNA helicase activity"/>
    <property type="evidence" value="ECO:0007669"/>
    <property type="project" value="UniProtKB-EC"/>
</dbReference>
<feature type="compositionally biased region" description="Basic and acidic residues" evidence="10">
    <location>
        <begin position="83"/>
        <end position="121"/>
    </location>
</feature>
<dbReference type="FunCoup" id="F4W9M0">
    <property type="interactions" value="70"/>
</dbReference>
<keyword evidence="6" id="KW-0694">RNA-binding</keyword>
<dbReference type="InterPro" id="IPR014014">
    <property type="entry name" value="RNA_helicase_DEAD_Q_motif"/>
</dbReference>
<evidence type="ECO:0000256" key="9">
    <source>
        <dbReference type="RuleBase" id="RU000492"/>
    </source>
</evidence>
<dbReference type="InterPro" id="IPR044763">
    <property type="entry name" value="Ded1/Dbp1_DEADc"/>
</dbReference>
<keyword evidence="15" id="KW-1185">Reference proteome</keyword>
<dbReference type="eggNOG" id="KOG0335">
    <property type="taxonomic scope" value="Eukaryota"/>
</dbReference>
<feature type="compositionally biased region" description="Basic and acidic residues" evidence="10">
    <location>
        <begin position="160"/>
        <end position="169"/>
    </location>
</feature>
<feature type="domain" description="Helicase C-terminal" evidence="12">
    <location>
        <begin position="528"/>
        <end position="677"/>
    </location>
</feature>
<keyword evidence="4 9" id="KW-0347">Helicase</keyword>